<dbReference type="Proteomes" id="UP000593565">
    <property type="component" value="Unassembled WGS sequence"/>
</dbReference>
<evidence type="ECO:0000313" key="2">
    <source>
        <dbReference type="Proteomes" id="UP000593565"/>
    </source>
</evidence>
<accession>A0A7J6B3W8</accession>
<organism evidence="1 2">
    <name type="scientific">Ameiurus melas</name>
    <name type="common">Black bullhead</name>
    <name type="synonym">Silurus melas</name>
    <dbReference type="NCBI Taxonomy" id="219545"/>
    <lineage>
        <taxon>Eukaryota</taxon>
        <taxon>Metazoa</taxon>
        <taxon>Chordata</taxon>
        <taxon>Craniata</taxon>
        <taxon>Vertebrata</taxon>
        <taxon>Euteleostomi</taxon>
        <taxon>Actinopterygii</taxon>
        <taxon>Neopterygii</taxon>
        <taxon>Teleostei</taxon>
        <taxon>Ostariophysi</taxon>
        <taxon>Siluriformes</taxon>
        <taxon>Ictaluridae</taxon>
        <taxon>Ameiurus</taxon>
    </lineage>
</organism>
<dbReference type="AlphaFoldDB" id="A0A7J6B3W8"/>
<feature type="non-terminal residue" evidence="1">
    <location>
        <position position="1"/>
    </location>
</feature>
<gene>
    <name evidence="1" type="ORF">AMELA_G00058680</name>
</gene>
<comment type="caution">
    <text evidence="1">The sequence shown here is derived from an EMBL/GenBank/DDBJ whole genome shotgun (WGS) entry which is preliminary data.</text>
</comment>
<keyword evidence="2" id="KW-1185">Reference proteome</keyword>
<reference evidence="1 2" key="1">
    <citation type="submission" date="2020-02" db="EMBL/GenBank/DDBJ databases">
        <title>A chromosome-scale genome assembly of the black bullhead catfish (Ameiurus melas).</title>
        <authorList>
            <person name="Wen M."/>
            <person name="Zham M."/>
            <person name="Cabau C."/>
            <person name="Klopp C."/>
            <person name="Donnadieu C."/>
            <person name="Roques C."/>
            <person name="Bouchez O."/>
            <person name="Lampietro C."/>
            <person name="Jouanno E."/>
            <person name="Herpin A."/>
            <person name="Louis A."/>
            <person name="Berthelot C."/>
            <person name="Parey E."/>
            <person name="Roest-Crollius H."/>
            <person name="Braasch I."/>
            <person name="Postlethwait J."/>
            <person name="Robinson-Rechavi M."/>
            <person name="Echchiki A."/>
            <person name="Begum T."/>
            <person name="Montfort J."/>
            <person name="Schartl M."/>
            <person name="Bobe J."/>
            <person name="Guiguen Y."/>
        </authorList>
    </citation>
    <scope>NUCLEOTIDE SEQUENCE [LARGE SCALE GENOMIC DNA]</scope>
    <source>
        <strain evidence="1">M_S1</strain>
        <tissue evidence="1">Blood</tissue>
    </source>
</reference>
<name>A0A7J6B3W8_AMEME</name>
<proteinExistence type="predicted"/>
<sequence>LPRDAVSRACRFFKPSVSSAALTVTEPPPAQSGEDVHSIPLGNINTHREISCFLEELWSDGGISFQMCPKDVHFFVWEKSLMMRFSVLLSLMLKFCTRGQK</sequence>
<dbReference type="EMBL" id="JAAGNN010000005">
    <property type="protein sequence ID" value="KAF4088771.1"/>
    <property type="molecule type" value="Genomic_DNA"/>
</dbReference>
<protein>
    <submittedName>
        <fullName evidence="1">Uncharacterized protein</fullName>
    </submittedName>
</protein>
<evidence type="ECO:0000313" key="1">
    <source>
        <dbReference type="EMBL" id="KAF4088771.1"/>
    </source>
</evidence>